<dbReference type="InterPro" id="IPR041426">
    <property type="entry name" value="Mos1_HTH"/>
</dbReference>
<evidence type="ECO:0000313" key="2">
    <source>
        <dbReference type="Proteomes" id="UP000887575"/>
    </source>
</evidence>
<protein>
    <recommendedName>
        <fullName evidence="1">Mos1 transposase HTH domain-containing protein</fullName>
    </recommendedName>
</protein>
<dbReference type="GO" id="GO:0000729">
    <property type="term" value="P:DNA double-strand break processing"/>
    <property type="evidence" value="ECO:0007669"/>
    <property type="project" value="TreeGrafter"/>
</dbReference>
<dbReference type="Pfam" id="PF17906">
    <property type="entry name" value="HTH_48"/>
    <property type="match status" value="1"/>
</dbReference>
<dbReference type="GO" id="GO:0046975">
    <property type="term" value="F:histone H3K36 methyltransferase activity"/>
    <property type="evidence" value="ECO:0007669"/>
    <property type="project" value="TreeGrafter"/>
</dbReference>
<dbReference type="GO" id="GO:0000014">
    <property type="term" value="F:single-stranded DNA endodeoxyribonuclease activity"/>
    <property type="evidence" value="ECO:0007669"/>
    <property type="project" value="TreeGrafter"/>
</dbReference>
<name>A0AAF3EH72_9BILA</name>
<dbReference type="PANTHER" id="PTHR46060:SF2">
    <property type="entry name" value="HISTONE-LYSINE N-METHYLTRANSFERASE SETMAR"/>
    <property type="match status" value="1"/>
</dbReference>
<dbReference type="GO" id="GO:0003690">
    <property type="term" value="F:double-stranded DNA binding"/>
    <property type="evidence" value="ECO:0007669"/>
    <property type="project" value="TreeGrafter"/>
</dbReference>
<sequence>MVDQKYFVLASLLYDFKMGKNAAESHRDLCSAFGEQVMTERSCQLWFARFREGIESLEEEPHGHRSAAIDNNELEQLIEADSM</sequence>
<dbReference type="PANTHER" id="PTHR46060">
    <property type="entry name" value="MARINER MOS1 TRANSPOSASE-LIKE PROTEIN"/>
    <property type="match status" value="1"/>
</dbReference>
<dbReference type="GO" id="GO:0005634">
    <property type="term" value="C:nucleus"/>
    <property type="evidence" value="ECO:0007669"/>
    <property type="project" value="TreeGrafter"/>
</dbReference>
<dbReference type="GO" id="GO:0035861">
    <property type="term" value="C:site of double-strand break"/>
    <property type="evidence" value="ECO:0007669"/>
    <property type="project" value="TreeGrafter"/>
</dbReference>
<dbReference type="GO" id="GO:0015074">
    <property type="term" value="P:DNA integration"/>
    <property type="evidence" value="ECO:0007669"/>
    <property type="project" value="TreeGrafter"/>
</dbReference>
<keyword evidence="2" id="KW-1185">Reference proteome</keyword>
<dbReference type="WBParaSite" id="MBELARI_LOCUS13331">
    <property type="protein sequence ID" value="MBELARI_LOCUS13331"/>
    <property type="gene ID" value="MBELARI_LOCUS13331"/>
</dbReference>
<dbReference type="GO" id="GO:0044547">
    <property type="term" value="F:DNA topoisomerase binding"/>
    <property type="evidence" value="ECO:0007669"/>
    <property type="project" value="TreeGrafter"/>
</dbReference>
<feature type="domain" description="Mos1 transposase HTH" evidence="1">
    <location>
        <begin position="12"/>
        <end position="53"/>
    </location>
</feature>
<evidence type="ECO:0000313" key="3">
    <source>
        <dbReference type="WBParaSite" id="MBELARI_LOCUS13331"/>
    </source>
</evidence>
<organism evidence="2 3">
    <name type="scientific">Mesorhabditis belari</name>
    <dbReference type="NCBI Taxonomy" id="2138241"/>
    <lineage>
        <taxon>Eukaryota</taxon>
        <taxon>Metazoa</taxon>
        <taxon>Ecdysozoa</taxon>
        <taxon>Nematoda</taxon>
        <taxon>Chromadorea</taxon>
        <taxon>Rhabditida</taxon>
        <taxon>Rhabditina</taxon>
        <taxon>Rhabditomorpha</taxon>
        <taxon>Rhabditoidea</taxon>
        <taxon>Rhabditidae</taxon>
        <taxon>Mesorhabditinae</taxon>
        <taxon>Mesorhabditis</taxon>
    </lineage>
</organism>
<reference evidence="3" key="1">
    <citation type="submission" date="2024-02" db="UniProtKB">
        <authorList>
            <consortium name="WormBaseParasite"/>
        </authorList>
    </citation>
    <scope>IDENTIFICATION</scope>
</reference>
<dbReference type="GO" id="GO:0042800">
    <property type="term" value="F:histone H3K4 methyltransferase activity"/>
    <property type="evidence" value="ECO:0007669"/>
    <property type="project" value="TreeGrafter"/>
</dbReference>
<dbReference type="Gene3D" id="1.10.10.1450">
    <property type="match status" value="1"/>
</dbReference>
<evidence type="ECO:0000259" key="1">
    <source>
        <dbReference type="Pfam" id="PF17906"/>
    </source>
</evidence>
<dbReference type="GO" id="GO:0003697">
    <property type="term" value="F:single-stranded DNA binding"/>
    <property type="evidence" value="ECO:0007669"/>
    <property type="project" value="TreeGrafter"/>
</dbReference>
<dbReference type="AlphaFoldDB" id="A0AAF3EH72"/>
<proteinExistence type="predicted"/>
<dbReference type="InterPro" id="IPR052709">
    <property type="entry name" value="Transposase-MT_Hybrid"/>
</dbReference>
<dbReference type="GO" id="GO:0044774">
    <property type="term" value="P:mitotic DNA integrity checkpoint signaling"/>
    <property type="evidence" value="ECO:0007669"/>
    <property type="project" value="TreeGrafter"/>
</dbReference>
<dbReference type="GO" id="GO:0006303">
    <property type="term" value="P:double-strand break repair via nonhomologous end joining"/>
    <property type="evidence" value="ECO:0007669"/>
    <property type="project" value="TreeGrafter"/>
</dbReference>
<dbReference type="GO" id="GO:0000793">
    <property type="term" value="C:condensed chromosome"/>
    <property type="evidence" value="ECO:0007669"/>
    <property type="project" value="TreeGrafter"/>
</dbReference>
<dbReference type="Proteomes" id="UP000887575">
    <property type="component" value="Unassembled WGS sequence"/>
</dbReference>
<dbReference type="GO" id="GO:0031297">
    <property type="term" value="P:replication fork processing"/>
    <property type="evidence" value="ECO:0007669"/>
    <property type="project" value="TreeGrafter"/>
</dbReference>
<accession>A0AAF3EH72</accession>